<evidence type="ECO:0000313" key="4">
    <source>
        <dbReference type="Proteomes" id="UP001415169"/>
    </source>
</evidence>
<feature type="region of interest" description="Disordered" evidence="1">
    <location>
        <begin position="147"/>
        <end position="169"/>
    </location>
</feature>
<dbReference type="Pfam" id="PF08241">
    <property type="entry name" value="Methyltransf_11"/>
    <property type="match status" value="1"/>
</dbReference>
<dbReference type="EMBL" id="BAABBV010000001">
    <property type="protein sequence ID" value="GAA4163693.1"/>
    <property type="molecule type" value="Genomic_DNA"/>
</dbReference>
<gene>
    <name evidence="3" type="ORF">GCM10022286_24560</name>
</gene>
<dbReference type="CDD" id="cd02440">
    <property type="entry name" value="AdoMet_MTases"/>
    <property type="match status" value="1"/>
</dbReference>
<reference evidence="3" key="2">
    <citation type="submission" date="2023-12" db="EMBL/GenBank/DDBJ databases">
        <authorList>
            <person name="Sun Q."/>
            <person name="Inoue M."/>
        </authorList>
    </citation>
    <scope>NUCLEOTIDE SEQUENCE</scope>
    <source>
        <strain evidence="3">JCM 17590</strain>
    </source>
</reference>
<evidence type="ECO:0000313" key="3">
    <source>
        <dbReference type="EMBL" id="GAA4163693.1"/>
    </source>
</evidence>
<dbReference type="PANTHER" id="PTHR43591">
    <property type="entry name" value="METHYLTRANSFERASE"/>
    <property type="match status" value="1"/>
</dbReference>
<dbReference type="RefSeq" id="WP_344792084.1">
    <property type="nucleotide sequence ID" value="NZ_BAABBV010000001.1"/>
</dbReference>
<sequence>MSDERNAAIRERFDGRAESYDDSAMHRALAEAVADFVDLDGVETVLDVATGTGLVLRALSAKHPGLSLVGVDLSPGMLAVARRELPGARFFEGVAEELPVADAAADLVTCVTALHIVADPLPVFEEFARVLAPEGVLVTATFAHGPDHGHGQGAGAPNTPGYTPNHAPFQTPEALAATAAPAGFVVTRSEERRIEDDFVLLAELAPVD</sequence>
<dbReference type="GO" id="GO:0032259">
    <property type="term" value="P:methylation"/>
    <property type="evidence" value="ECO:0007669"/>
    <property type="project" value="UniProtKB-KW"/>
</dbReference>
<evidence type="ECO:0000259" key="2">
    <source>
        <dbReference type="Pfam" id="PF08241"/>
    </source>
</evidence>
<name>A0ABP7ZM07_9MICO</name>
<keyword evidence="4" id="KW-1185">Reference proteome</keyword>
<dbReference type="PANTHER" id="PTHR43591:SF24">
    <property type="entry name" value="2-METHOXY-6-POLYPRENYL-1,4-BENZOQUINOL METHYLASE, MITOCHONDRIAL"/>
    <property type="match status" value="1"/>
</dbReference>
<feature type="domain" description="Methyltransferase type 11" evidence="2">
    <location>
        <begin position="46"/>
        <end position="138"/>
    </location>
</feature>
<accession>A0ABP7ZM07</accession>
<dbReference type="InterPro" id="IPR029063">
    <property type="entry name" value="SAM-dependent_MTases_sf"/>
</dbReference>
<evidence type="ECO:0000256" key="1">
    <source>
        <dbReference type="SAM" id="MobiDB-lite"/>
    </source>
</evidence>
<proteinExistence type="predicted"/>
<dbReference type="InterPro" id="IPR013216">
    <property type="entry name" value="Methyltransf_11"/>
</dbReference>
<keyword evidence="3" id="KW-0808">Transferase</keyword>
<dbReference type="Proteomes" id="UP001415169">
    <property type="component" value="Unassembled WGS sequence"/>
</dbReference>
<keyword evidence="3" id="KW-0489">Methyltransferase</keyword>
<protein>
    <submittedName>
        <fullName evidence="3">Class I SAM-dependent methyltransferase</fullName>
    </submittedName>
</protein>
<comment type="caution">
    <text evidence="3">The sequence shown here is derived from an EMBL/GenBank/DDBJ whole genome shotgun (WGS) entry which is preliminary data.</text>
</comment>
<reference evidence="3" key="1">
    <citation type="journal article" date="2014" name="Int. J. Syst. Evol. Microbiol.">
        <title>Complete genome of a new Firmicutes species belonging to the dominant human colonic microbiota ('Ruminococcus bicirculans') reveals two chromosomes and a selective capacity to utilize plant glucans.</title>
        <authorList>
            <consortium name="NISC Comparative Sequencing Program"/>
            <person name="Wegmann U."/>
            <person name="Louis P."/>
            <person name="Goesmann A."/>
            <person name="Henrissat B."/>
            <person name="Duncan S.H."/>
            <person name="Flint H.J."/>
        </authorList>
    </citation>
    <scope>NUCLEOTIDE SEQUENCE</scope>
    <source>
        <strain evidence="3">JCM 17590</strain>
    </source>
</reference>
<dbReference type="SUPFAM" id="SSF53335">
    <property type="entry name" value="S-adenosyl-L-methionine-dependent methyltransferases"/>
    <property type="match status" value="1"/>
</dbReference>
<organism evidence="3 4">
    <name type="scientific">Gryllotalpicola daejeonensis</name>
    <dbReference type="NCBI Taxonomy" id="993087"/>
    <lineage>
        <taxon>Bacteria</taxon>
        <taxon>Bacillati</taxon>
        <taxon>Actinomycetota</taxon>
        <taxon>Actinomycetes</taxon>
        <taxon>Micrococcales</taxon>
        <taxon>Microbacteriaceae</taxon>
        <taxon>Gryllotalpicola</taxon>
    </lineage>
</organism>
<dbReference type="GO" id="GO:0008168">
    <property type="term" value="F:methyltransferase activity"/>
    <property type="evidence" value="ECO:0007669"/>
    <property type="project" value="UniProtKB-KW"/>
</dbReference>
<dbReference type="Gene3D" id="3.40.50.150">
    <property type="entry name" value="Vaccinia Virus protein VP39"/>
    <property type="match status" value="1"/>
</dbReference>